<dbReference type="GO" id="GO:0016757">
    <property type="term" value="F:glycosyltransferase activity"/>
    <property type="evidence" value="ECO:0007669"/>
    <property type="project" value="InterPro"/>
</dbReference>
<dbReference type="Pfam" id="PF13439">
    <property type="entry name" value="Glyco_transf_4"/>
    <property type="match status" value="1"/>
</dbReference>
<feature type="domain" description="Glycosyltransferase subfamily 4-like N-terminal" evidence="2">
    <location>
        <begin position="17"/>
        <end position="169"/>
    </location>
</feature>
<name>A0A6J7JFW0_9ZZZZ</name>
<dbReference type="Gene3D" id="3.40.50.2000">
    <property type="entry name" value="Glycogen Phosphorylase B"/>
    <property type="match status" value="2"/>
</dbReference>
<dbReference type="SUPFAM" id="SSF53756">
    <property type="entry name" value="UDP-Glycosyltransferase/glycogen phosphorylase"/>
    <property type="match status" value="1"/>
</dbReference>
<proteinExistence type="predicted"/>
<dbReference type="EMBL" id="CAFBOS010000160">
    <property type="protein sequence ID" value="CAB5010825.1"/>
    <property type="molecule type" value="Genomic_DNA"/>
</dbReference>
<dbReference type="InterPro" id="IPR028098">
    <property type="entry name" value="Glyco_trans_4-like_N"/>
</dbReference>
<evidence type="ECO:0000259" key="2">
    <source>
        <dbReference type="Pfam" id="PF13439"/>
    </source>
</evidence>
<dbReference type="PANTHER" id="PTHR45947:SF3">
    <property type="entry name" value="SULFOQUINOVOSYL TRANSFERASE SQD2"/>
    <property type="match status" value="1"/>
</dbReference>
<feature type="domain" description="Glycosyl transferase family 1" evidence="1">
    <location>
        <begin position="179"/>
        <end position="320"/>
    </location>
</feature>
<evidence type="ECO:0000313" key="6">
    <source>
        <dbReference type="EMBL" id="CAB5010825.1"/>
    </source>
</evidence>
<evidence type="ECO:0000259" key="1">
    <source>
        <dbReference type="Pfam" id="PF00534"/>
    </source>
</evidence>
<reference evidence="5" key="1">
    <citation type="submission" date="2020-05" db="EMBL/GenBank/DDBJ databases">
        <authorList>
            <person name="Chiriac C."/>
            <person name="Salcher M."/>
            <person name="Ghai R."/>
            <person name="Kavagutti S V."/>
        </authorList>
    </citation>
    <scope>NUCLEOTIDE SEQUENCE</scope>
</reference>
<gene>
    <name evidence="3" type="ORF">UFOPK2754_03460</name>
    <name evidence="4" type="ORF">UFOPK3139_03353</name>
    <name evidence="5" type="ORF">UFOPK3543_03318</name>
    <name evidence="6" type="ORF">UFOPK3967_02223</name>
</gene>
<dbReference type="AlphaFoldDB" id="A0A6J7JFW0"/>
<dbReference type="CDD" id="cd03801">
    <property type="entry name" value="GT4_PimA-like"/>
    <property type="match status" value="1"/>
</dbReference>
<accession>A0A6J7JFW0</accession>
<dbReference type="InterPro" id="IPR001296">
    <property type="entry name" value="Glyco_trans_1"/>
</dbReference>
<dbReference type="EMBL" id="CAFBMH010000247">
    <property type="protein sequence ID" value="CAB4942348.1"/>
    <property type="molecule type" value="Genomic_DNA"/>
</dbReference>
<dbReference type="PANTHER" id="PTHR45947">
    <property type="entry name" value="SULFOQUINOVOSYL TRANSFERASE SQD2"/>
    <property type="match status" value="1"/>
</dbReference>
<organism evidence="5">
    <name type="scientific">freshwater metagenome</name>
    <dbReference type="NCBI Taxonomy" id="449393"/>
    <lineage>
        <taxon>unclassified sequences</taxon>
        <taxon>metagenomes</taxon>
        <taxon>ecological metagenomes</taxon>
    </lineage>
</organism>
<dbReference type="EMBL" id="CAFABA010000261">
    <property type="protein sequence ID" value="CAB4836907.1"/>
    <property type="molecule type" value="Genomic_DNA"/>
</dbReference>
<sequence length="352" mass="39198">MRILFYNWRDLAHPAAGGAEVWTEMVARHLVSKGHEVTLFCASVKDRLHREVVEGVTIVRRGGRLSVYREGRKFFAESGDKFDLVLDEINTRPFLTPRFVGATPVVAIAHQVAREVWFHEAHLPMAVMGRYFFEPRWLREYRDVPTLTLCPSSAASLRAYGLRNVHAIIPGGDPIAPPQVEKETVPTVVFLGRLVSSKRPDHAIEALTLLQRKHPEARLWIIGDGPMHDALKRKSPPHVEFYGRLPHDERNELLARAHVLVATSVREGWGLNVSEAAEVGTPAIGYNVCGLVDSVAMSGGHVVEESPAALAEALRAFFDHELTLTPRVPTQTWQEVGDAVDDIIRRVHAAAP</sequence>
<evidence type="ECO:0000313" key="3">
    <source>
        <dbReference type="EMBL" id="CAB4777459.1"/>
    </source>
</evidence>
<evidence type="ECO:0000313" key="4">
    <source>
        <dbReference type="EMBL" id="CAB4836907.1"/>
    </source>
</evidence>
<dbReference type="Pfam" id="PF00534">
    <property type="entry name" value="Glycos_transf_1"/>
    <property type="match status" value="1"/>
</dbReference>
<protein>
    <submittedName>
        <fullName evidence="5">Unannotated protein</fullName>
    </submittedName>
</protein>
<dbReference type="InterPro" id="IPR050194">
    <property type="entry name" value="Glycosyltransferase_grp1"/>
</dbReference>
<evidence type="ECO:0000313" key="5">
    <source>
        <dbReference type="EMBL" id="CAB4942348.1"/>
    </source>
</evidence>
<dbReference type="EMBL" id="CAEZYR010000252">
    <property type="protein sequence ID" value="CAB4777459.1"/>
    <property type="molecule type" value="Genomic_DNA"/>
</dbReference>